<gene>
    <name evidence="7" type="ORF">METZ01_LOCUS42529</name>
</gene>
<dbReference type="InterPro" id="IPR037396">
    <property type="entry name" value="FMN_HAD"/>
</dbReference>
<evidence type="ECO:0000259" key="6">
    <source>
        <dbReference type="PROSITE" id="PS51349"/>
    </source>
</evidence>
<keyword evidence="2" id="KW-0285">Flavoprotein</keyword>
<dbReference type="PIRSF" id="PIRSF000138">
    <property type="entry name" value="Al-hdrx_acd_dh"/>
    <property type="match status" value="1"/>
</dbReference>
<sequence>MAPDPVNIYEYEEIAKERLEKGHYDFIAGAATDEITLRRTREVLDSIVMKPRMMVDVSTRDLGTTVLGQKISFPVMLAPAGNHGAAHADAELATAKAAGKADTVMVLSSHSARTLEDVAEAATGPIWFQQYFFKDKELTLGMAARAEDAGYTALCMTLDAKISPKRERNMRNDYVGPVSPNYAHLDLGTHSWQFAADAPASPSDIRDQAATWDDLEWLASNTKLPIVVKGIMTGEDGRLAANSGAKAMIVSNHGTRYLDTTFTTIEVLPEVVDQVAGKAEVYMDGGVRRGSDIFKALALGARSVLLGRPLFWGLAVDGEAGVSSMLEILRSELEATMGICGCPTVDSINIDALGGMSPLQQLFATRDSGR</sequence>
<dbReference type="PANTHER" id="PTHR10578:SF107">
    <property type="entry name" value="2-HYDROXYACID OXIDASE 1"/>
    <property type="match status" value="1"/>
</dbReference>
<dbReference type="GO" id="GO:0010181">
    <property type="term" value="F:FMN binding"/>
    <property type="evidence" value="ECO:0007669"/>
    <property type="project" value="InterPro"/>
</dbReference>
<dbReference type="EMBL" id="UINC01001831">
    <property type="protein sequence ID" value="SUZ89675.1"/>
    <property type="molecule type" value="Genomic_DNA"/>
</dbReference>
<dbReference type="GO" id="GO:0016491">
    <property type="term" value="F:oxidoreductase activity"/>
    <property type="evidence" value="ECO:0007669"/>
    <property type="project" value="UniProtKB-KW"/>
</dbReference>
<evidence type="ECO:0000313" key="7">
    <source>
        <dbReference type="EMBL" id="SUZ89675.1"/>
    </source>
</evidence>
<feature type="domain" description="FMN hydroxy acid dehydrogenase" evidence="6">
    <location>
        <begin position="1"/>
        <end position="358"/>
    </location>
</feature>
<dbReference type="PROSITE" id="PS51349">
    <property type="entry name" value="FMN_HYDROXY_ACID_DH_2"/>
    <property type="match status" value="1"/>
</dbReference>
<accession>A0A381RD12</accession>
<evidence type="ECO:0000256" key="3">
    <source>
        <dbReference type="ARBA" id="ARBA00022643"/>
    </source>
</evidence>
<dbReference type="InterPro" id="IPR012133">
    <property type="entry name" value="Alpha-hydoxy_acid_DH_FMN"/>
</dbReference>
<evidence type="ECO:0000256" key="2">
    <source>
        <dbReference type="ARBA" id="ARBA00022630"/>
    </source>
</evidence>
<protein>
    <recommendedName>
        <fullName evidence="6">FMN hydroxy acid dehydrogenase domain-containing protein</fullName>
    </recommendedName>
</protein>
<name>A0A381RD12_9ZZZZ</name>
<dbReference type="CDD" id="cd02809">
    <property type="entry name" value="alpha_hydroxyacid_oxid_FMN"/>
    <property type="match status" value="1"/>
</dbReference>
<dbReference type="GO" id="GO:0005737">
    <property type="term" value="C:cytoplasm"/>
    <property type="evidence" value="ECO:0007669"/>
    <property type="project" value="UniProtKB-ARBA"/>
</dbReference>
<dbReference type="Pfam" id="PF01070">
    <property type="entry name" value="FMN_dh"/>
    <property type="match status" value="1"/>
</dbReference>
<dbReference type="FunFam" id="3.20.20.70:FF:000056">
    <property type="entry name" value="hydroxyacid oxidase 2"/>
    <property type="match status" value="1"/>
</dbReference>
<dbReference type="PANTHER" id="PTHR10578">
    <property type="entry name" value="S -2-HYDROXY-ACID OXIDASE-RELATED"/>
    <property type="match status" value="1"/>
</dbReference>
<comment type="cofactor">
    <cofactor evidence="1">
        <name>FMN</name>
        <dbReference type="ChEBI" id="CHEBI:58210"/>
    </cofactor>
</comment>
<proteinExistence type="inferred from homology"/>
<evidence type="ECO:0000256" key="1">
    <source>
        <dbReference type="ARBA" id="ARBA00001917"/>
    </source>
</evidence>
<dbReference type="InterPro" id="IPR013785">
    <property type="entry name" value="Aldolase_TIM"/>
</dbReference>
<evidence type="ECO:0000256" key="4">
    <source>
        <dbReference type="ARBA" id="ARBA00023002"/>
    </source>
</evidence>
<keyword evidence="3" id="KW-0288">FMN</keyword>
<dbReference type="AlphaFoldDB" id="A0A381RD12"/>
<dbReference type="Gene3D" id="3.20.20.70">
    <property type="entry name" value="Aldolase class I"/>
    <property type="match status" value="1"/>
</dbReference>
<evidence type="ECO:0000256" key="5">
    <source>
        <dbReference type="ARBA" id="ARBA00024042"/>
    </source>
</evidence>
<reference evidence="7" key="1">
    <citation type="submission" date="2018-05" db="EMBL/GenBank/DDBJ databases">
        <authorList>
            <person name="Lanie J.A."/>
            <person name="Ng W.-L."/>
            <person name="Kazmierczak K.M."/>
            <person name="Andrzejewski T.M."/>
            <person name="Davidsen T.M."/>
            <person name="Wayne K.J."/>
            <person name="Tettelin H."/>
            <person name="Glass J.I."/>
            <person name="Rusch D."/>
            <person name="Podicherti R."/>
            <person name="Tsui H.-C.T."/>
            <person name="Winkler M.E."/>
        </authorList>
    </citation>
    <scope>NUCLEOTIDE SEQUENCE</scope>
</reference>
<dbReference type="InterPro" id="IPR000262">
    <property type="entry name" value="FMN-dep_DH"/>
</dbReference>
<dbReference type="SUPFAM" id="SSF51395">
    <property type="entry name" value="FMN-linked oxidoreductases"/>
    <property type="match status" value="1"/>
</dbReference>
<keyword evidence="4" id="KW-0560">Oxidoreductase</keyword>
<comment type="similarity">
    <text evidence="5">Belongs to the FMN-dependent alpha-hydroxy acid dehydrogenase family.</text>
</comment>
<organism evidence="7">
    <name type="scientific">marine metagenome</name>
    <dbReference type="NCBI Taxonomy" id="408172"/>
    <lineage>
        <taxon>unclassified sequences</taxon>
        <taxon>metagenomes</taxon>
        <taxon>ecological metagenomes</taxon>
    </lineage>
</organism>